<evidence type="ECO:0000256" key="13">
    <source>
        <dbReference type="SAM" id="Phobius"/>
    </source>
</evidence>
<keyword evidence="4" id="KW-1003">Cell membrane</keyword>
<keyword evidence="3" id="KW-0813">Transport</keyword>
<evidence type="ECO:0000259" key="14">
    <source>
        <dbReference type="Pfam" id="PF00122"/>
    </source>
</evidence>
<comment type="similarity">
    <text evidence="2">Belongs to the cation transport ATPase (P-type) (TC 3.A.3) family. Type IB subfamily.</text>
</comment>
<keyword evidence="17" id="KW-1185">Reference proteome</keyword>
<dbReference type="RefSeq" id="WP_124757646.1">
    <property type="nucleotide sequence ID" value="NZ_CBCRWA010000002.1"/>
</dbReference>
<name>A0ABM7C825_9FLAO</name>
<keyword evidence="16" id="KW-0378">Hydrolase</keyword>
<keyword evidence="9" id="KW-1278">Translocase</keyword>
<reference evidence="16 17" key="1">
    <citation type="submission" date="2018-11" db="EMBL/GenBank/DDBJ databases">
        <title>Proposal to divide the Flavobacteriaceae and reorganize its genera based on Amino Acid Identity values calculated from whole genome sequences.</title>
        <authorList>
            <person name="Nicholson A.C."/>
            <person name="Gulvik C.A."/>
            <person name="Whitney A.M."/>
            <person name="Humrighouse B.W."/>
            <person name="Bell M."/>
            <person name="Holmes B."/>
            <person name="Steigerwalt A.G."/>
            <person name="Villarma A."/>
            <person name="Sheth M."/>
            <person name="Batra D."/>
            <person name="Pryor J."/>
            <person name="Bernardet J.-F."/>
            <person name="Hugo C."/>
            <person name="Kampfer P."/>
            <person name="Newman J.D."/>
            <person name="McQuiston J.R."/>
        </authorList>
    </citation>
    <scope>NUCLEOTIDE SEQUENCE [LARGE SCALE GENOMIC DNA]</scope>
    <source>
        <strain evidence="16 17">H3001</strain>
    </source>
</reference>
<feature type="transmembrane region" description="Helical" evidence="13">
    <location>
        <begin position="207"/>
        <end position="228"/>
    </location>
</feature>
<evidence type="ECO:0000256" key="4">
    <source>
        <dbReference type="ARBA" id="ARBA00022475"/>
    </source>
</evidence>
<proteinExistence type="inferred from homology"/>
<dbReference type="InterPro" id="IPR023299">
    <property type="entry name" value="ATPase_P-typ_cyto_dom_N"/>
</dbReference>
<keyword evidence="11" id="KW-0406">Ion transport</keyword>
<evidence type="ECO:0000256" key="6">
    <source>
        <dbReference type="ARBA" id="ARBA00022692"/>
    </source>
</evidence>
<feature type="transmembrane region" description="Helical" evidence="13">
    <location>
        <begin position="422"/>
        <end position="440"/>
    </location>
</feature>
<comment type="subcellular location">
    <subcellularLocation>
        <location evidence="1">Cell membrane</location>
        <topology evidence="1">Multi-pass membrane protein</topology>
    </subcellularLocation>
</comment>
<feature type="domain" description="P-type ATPase A" evidence="14">
    <location>
        <begin position="308"/>
        <end position="400"/>
    </location>
</feature>
<dbReference type="PANTHER" id="PTHR43520:SF5">
    <property type="entry name" value="CATION-TRANSPORTING P-TYPE ATPASE-RELATED"/>
    <property type="match status" value="1"/>
</dbReference>
<dbReference type="GO" id="GO:0016787">
    <property type="term" value="F:hydrolase activity"/>
    <property type="evidence" value="ECO:0007669"/>
    <property type="project" value="UniProtKB-KW"/>
</dbReference>
<dbReference type="Pfam" id="PF00122">
    <property type="entry name" value="E1-E2_ATPase"/>
    <property type="match status" value="1"/>
</dbReference>
<evidence type="ECO:0000256" key="3">
    <source>
        <dbReference type="ARBA" id="ARBA00022448"/>
    </source>
</evidence>
<feature type="domain" description="Putative metal-binding" evidence="15">
    <location>
        <begin position="4"/>
        <end position="75"/>
    </location>
</feature>
<dbReference type="InterPro" id="IPR023214">
    <property type="entry name" value="HAD_sf"/>
</dbReference>
<feature type="transmembrane region" description="Helical" evidence="13">
    <location>
        <begin position="240"/>
        <end position="259"/>
    </location>
</feature>
<feature type="transmembrane region" description="Helical" evidence="13">
    <location>
        <begin position="265"/>
        <end position="286"/>
    </location>
</feature>
<dbReference type="Pfam" id="PF00702">
    <property type="entry name" value="Hydrolase"/>
    <property type="match status" value="1"/>
</dbReference>
<evidence type="ECO:0000256" key="7">
    <source>
        <dbReference type="ARBA" id="ARBA00022723"/>
    </source>
</evidence>
<keyword evidence="8" id="KW-0460">Magnesium</keyword>
<dbReference type="PANTHER" id="PTHR43520">
    <property type="entry name" value="ATP7, ISOFORM B"/>
    <property type="match status" value="1"/>
</dbReference>
<dbReference type="InterPro" id="IPR036412">
    <property type="entry name" value="HAD-like_sf"/>
</dbReference>
<feature type="transmembrane region" description="Helical" evidence="13">
    <location>
        <begin position="763"/>
        <end position="786"/>
    </location>
</feature>
<dbReference type="InterPro" id="IPR023298">
    <property type="entry name" value="ATPase_P-typ_TM_dom_sf"/>
</dbReference>
<feature type="transmembrane region" description="Helical" evidence="13">
    <location>
        <begin position="167"/>
        <end position="187"/>
    </location>
</feature>
<dbReference type="InterPro" id="IPR008250">
    <property type="entry name" value="ATPase_P-typ_transduc_dom_A_sf"/>
</dbReference>
<keyword evidence="12 13" id="KW-0472">Membrane</keyword>
<evidence type="ECO:0000259" key="15">
    <source>
        <dbReference type="Pfam" id="PF12156"/>
    </source>
</evidence>
<dbReference type="InterPro" id="IPR006121">
    <property type="entry name" value="HMA_dom"/>
</dbReference>
<dbReference type="InterPro" id="IPR018303">
    <property type="entry name" value="ATPase_P-typ_P_site"/>
</dbReference>
<feature type="transmembrane region" description="Helical" evidence="13">
    <location>
        <begin position="733"/>
        <end position="757"/>
    </location>
</feature>
<dbReference type="SUPFAM" id="SSF55008">
    <property type="entry name" value="HMA, heavy metal-associated domain"/>
    <property type="match status" value="1"/>
</dbReference>
<evidence type="ECO:0000256" key="12">
    <source>
        <dbReference type="ARBA" id="ARBA00023136"/>
    </source>
</evidence>
<dbReference type="SUPFAM" id="SSF56784">
    <property type="entry name" value="HAD-like"/>
    <property type="match status" value="1"/>
</dbReference>
<dbReference type="Proteomes" id="UP000274483">
    <property type="component" value="Chromosome"/>
</dbReference>
<sequence>MSENCFHCGQAIVKERIAFDNKAFCCNGCKSVFEILNMNDLGNFYELNKSSGIRPNDENIAQFDYLDTSEVFTKVTDFSEGNTTLVTFKIPVIHCSSCIWLLESLQTLNKDINYSQVNFTRKTVQISFNHNELKLSELAKFLTNLGYKPVINLETADKKEEFFDKTLIIKLAVAGFAFGNGMLFVYPEYAAQVMGTSDFWMEQYKNLFRFISFLLATPVVFYSASDYFKSAWFGLKNKIVNIDVPIVLGIIMLYGRSIYEVLTDYGPGYFDTLCGLLFFMLLGKLFQKRTYSALSYDRDYKSFYPIAVTKIDFNGEQKNILLNELKIGDRIMVRNQEIIPVDVILIKGEGNIDNSFITGESASIPKEPGDKIFAGGKQIGSVLELEVIKTVNQSYLTQLWNKEAFRKYETGLDTITNDISKYFTFIILGITLIAGIYWAQVDFEKMFQVVAAILIVACPCALALSAPFTLGHIMRILGRNKFYVKDTLTIEKLAKIDTLVFDKTGTITHNKEANIVYEGNALSEFDKINLKSLLKNSNHPLSKTLYQHLEVGEEYLPVENFLEIAGKGYSGTVRGKSYKIGSASFNSQQSKNLETAVYISSDETYLGKYIFTNEYRGNMAEMFGKFQEYPIHILSGDNASEENSLKSLVPHIAGMKFNQSPENKLNYIKELQDENRKVAMLGDGLNDAGALKQSNVGIAVADDTHSFTPSSDVIMAGEKMPFLRDYFDLSKDAITIVKITFGISFFYNIIGLSFAVTGHLSPLVAAILMPISSITVVIFTSVATWARSTKYFKTNKEAVKAELI</sequence>
<organism evidence="16 17">
    <name type="scientific">Kaistella daneshvariae</name>
    <dbReference type="NCBI Taxonomy" id="2487074"/>
    <lineage>
        <taxon>Bacteria</taxon>
        <taxon>Pseudomonadati</taxon>
        <taxon>Bacteroidota</taxon>
        <taxon>Flavobacteriia</taxon>
        <taxon>Flavobacteriales</taxon>
        <taxon>Weeksellaceae</taxon>
        <taxon>Chryseobacterium group</taxon>
        <taxon>Kaistella</taxon>
    </lineage>
</organism>
<keyword evidence="10 13" id="KW-1133">Transmembrane helix</keyword>
<dbReference type="InterPro" id="IPR001757">
    <property type="entry name" value="P_typ_ATPase"/>
</dbReference>
<dbReference type="EMBL" id="CP034158">
    <property type="protein sequence ID" value="AZI67148.1"/>
    <property type="molecule type" value="Genomic_DNA"/>
</dbReference>
<dbReference type="Gene3D" id="3.40.50.1000">
    <property type="entry name" value="HAD superfamily/HAD-like"/>
    <property type="match status" value="1"/>
</dbReference>
<feature type="transmembrane region" description="Helical" evidence="13">
    <location>
        <begin position="446"/>
        <end position="470"/>
    </location>
</feature>
<evidence type="ECO:0000256" key="8">
    <source>
        <dbReference type="ARBA" id="ARBA00022842"/>
    </source>
</evidence>
<dbReference type="SUPFAM" id="SSF81653">
    <property type="entry name" value="Calcium ATPase, transduction domain A"/>
    <property type="match status" value="1"/>
</dbReference>
<dbReference type="InterPro" id="IPR021993">
    <property type="entry name" value="ATPase-cat-bd"/>
</dbReference>
<evidence type="ECO:0000256" key="2">
    <source>
        <dbReference type="ARBA" id="ARBA00006024"/>
    </source>
</evidence>
<dbReference type="SUPFAM" id="SSF81665">
    <property type="entry name" value="Calcium ATPase, transmembrane domain M"/>
    <property type="match status" value="1"/>
</dbReference>
<dbReference type="PRINTS" id="PR00943">
    <property type="entry name" value="CUATPASE"/>
</dbReference>
<gene>
    <name evidence="16" type="ORF">EIB71_05465</name>
</gene>
<accession>A0ABM7C825</accession>
<dbReference type="PRINTS" id="PR00119">
    <property type="entry name" value="CATATPASE"/>
</dbReference>
<dbReference type="PROSITE" id="PS00154">
    <property type="entry name" value="ATPASE_E1_E2"/>
    <property type="match status" value="1"/>
</dbReference>
<dbReference type="CDD" id="cd00371">
    <property type="entry name" value="HMA"/>
    <property type="match status" value="1"/>
</dbReference>
<dbReference type="Gene3D" id="3.40.1110.10">
    <property type="entry name" value="Calcium-transporting ATPase, cytoplasmic domain N"/>
    <property type="match status" value="1"/>
</dbReference>
<evidence type="ECO:0000256" key="9">
    <source>
        <dbReference type="ARBA" id="ARBA00022967"/>
    </source>
</evidence>
<evidence type="ECO:0000313" key="16">
    <source>
        <dbReference type="EMBL" id="AZI67148.1"/>
    </source>
</evidence>
<dbReference type="InterPro" id="IPR059000">
    <property type="entry name" value="ATPase_P-type_domA"/>
</dbReference>
<dbReference type="Gene3D" id="3.30.70.100">
    <property type="match status" value="1"/>
</dbReference>
<dbReference type="Gene3D" id="2.70.150.10">
    <property type="entry name" value="Calcium-transporting ATPase, cytoplasmic transduction domain A"/>
    <property type="match status" value="1"/>
</dbReference>
<evidence type="ECO:0000256" key="11">
    <source>
        <dbReference type="ARBA" id="ARBA00023065"/>
    </source>
</evidence>
<dbReference type="InterPro" id="IPR036163">
    <property type="entry name" value="HMA_dom_sf"/>
</dbReference>
<keyword evidence="5" id="KW-0597">Phosphoprotein</keyword>
<evidence type="ECO:0000256" key="1">
    <source>
        <dbReference type="ARBA" id="ARBA00004651"/>
    </source>
</evidence>
<dbReference type="NCBIfam" id="TIGR01494">
    <property type="entry name" value="ATPase_P-type"/>
    <property type="match status" value="1"/>
</dbReference>
<dbReference type="Pfam" id="PF12156">
    <property type="entry name" value="ATPase-cat_bd"/>
    <property type="match status" value="1"/>
</dbReference>
<evidence type="ECO:0000313" key="17">
    <source>
        <dbReference type="Proteomes" id="UP000274483"/>
    </source>
</evidence>
<keyword evidence="6 13" id="KW-0812">Transmembrane</keyword>
<evidence type="ECO:0000256" key="5">
    <source>
        <dbReference type="ARBA" id="ARBA00022553"/>
    </source>
</evidence>
<keyword evidence="7" id="KW-0479">Metal-binding</keyword>
<protein>
    <submittedName>
        <fullName evidence="16">HAD family hydrolase</fullName>
    </submittedName>
</protein>
<evidence type="ECO:0000256" key="10">
    <source>
        <dbReference type="ARBA" id="ARBA00022989"/>
    </source>
</evidence>